<proteinExistence type="predicted"/>
<accession>A0A8S5V1Y6</accession>
<reference evidence="1" key="1">
    <citation type="journal article" date="2021" name="Proc. Natl. Acad. Sci. U.S.A.">
        <title>A Catalog of Tens of Thousands of Viruses from Human Metagenomes Reveals Hidden Associations with Chronic Diseases.</title>
        <authorList>
            <person name="Tisza M.J."/>
            <person name="Buck C.B."/>
        </authorList>
    </citation>
    <scope>NUCLEOTIDE SEQUENCE</scope>
    <source>
        <strain evidence="1">CtJ2i1</strain>
    </source>
</reference>
<organism evidence="1">
    <name type="scientific">Myoviridae sp. ctJ2i1</name>
    <dbReference type="NCBI Taxonomy" id="2825079"/>
    <lineage>
        <taxon>Viruses</taxon>
        <taxon>Duplodnaviria</taxon>
        <taxon>Heunggongvirae</taxon>
        <taxon>Uroviricota</taxon>
        <taxon>Caudoviricetes</taxon>
    </lineage>
</organism>
<protein>
    <submittedName>
        <fullName evidence="1">Uncharacterized protein</fullName>
    </submittedName>
</protein>
<dbReference type="EMBL" id="BK016182">
    <property type="protein sequence ID" value="DAG00635.1"/>
    <property type="molecule type" value="Genomic_DNA"/>
</dbReference>
<evidence type="ECO:0000313" key="1">
    <source>
        <dbReference type="EMBL" id="DAG00635.1"/>
    </source>
</evidence>
<name>A0A8S5V1Y6_9CAUD</name>
<sequence length="175" mass="20494">MKYIVKNTIDSVACYILRNDMTCTPQKLRYLLYLIYSDYLSVYNDIVDTMGRPFYAEDYECNLLFDGQFIADVKGPKVVVDQYTTEEEIYDLGAYIDDDLEDLIDKDSLKFLEASLNQYKGYNTRFLKMLAKQSYDYQETYKHCESEDKVIPIDVMFTANLLADSVSSCFKTKRM</sequence>